<dbReference type="AlphaFoldDB" id="A0A410G6B2"/>
<keyword evidence="4 6" id="KW-1133">Transmembrane helix</keyword>
<dbReference type="HAMAP" id="MF_01515">
    <property type="entry name" value="UPF0316"/>
    <property type="match status" value="1"/>
</dbReference>
<evidence type="ECO:0000256" key="1">
    <source>
        <dbReference type="ARBA" id="ARBA00004651"/>
    </source>
</evidence>
<dbReference type="InterPro" id="IPR022930">
    <property type="entry name" value="UPF0316"/>
</dbReference>
<dbReference type="PANTHER" id="PTHR40060:SF1">
    <property type="entry name" value="UPF0316 PROTEIN YEBE"/>
    <property type="match status" value="1"/>
</dbReference>
<dbReference type="EMBL" id="CP034951">
    <property type="protein sequence ID" value="QAA82819.1"/>
    <property type="molecule type" value="Genomic_DNA"/>
</dbReference>
<dbReference type="OrthoDB" id="48231at2"/>
<dbReference type="CDD" id="cd16381">
    <property type="entry name" value="YitT_C_like_1"/>
    <property type="match status" value="1"/>
</dbReference>
<accession>A0A410G6B2</accession>
<dbReference type="Pfam" id="PF10035">
    <property type="entry name" value="DUF2179"/>
    <property type="match status" value="1"/>
</dbReference>
<dbReference type="Pfam" id="PF18955">
    <property type="entry name" value="DUF5698"/>
    <property type="match status" value="1"/>
</dbReference>
<feature type="domain" description="DUF2179" evidence="7">
    <location>
        <begin position="128"/>
        <end position="176"/>
    </location>
</feature>
<evidence type="ECO:0000313" key="9">
    <source>
        <dbReference type="EMBL" id="QAA82819.1"/>
    </source>
</evidence>
<feature type="domain" description="DUF5698" evidence="8">
    <location>
        <begin position="36"/>
        <end position="93"/>
    </location>
</feature>
<dbReference type="RefSeq" id="WP_128251183.1">
    <property type="nucleotide sequence ID" value="NZ_CP034951.1"/>
</dbReference>
<keyword evidence="10" id="KW-1185">Reference proteome</keyword>
<dbReference type="Proteomes" id="UP000285517">
    <property type="component" value="Chromosome"/>
</dbReference>
<dbReference type="InterPro" id="IPR044035">
    <property type="entry name" value="DUF5698"/>
</dbReference>
<evidence type="ECO:0000313" key="10">
    <source>
        <dbReference type="Proteomes" id="UP000285517"/>
    </source>
</evidence>
<reference evidence="9 10" key="1">
    <citation type="submission" date="2019-01" db="EMBL/GenBank/DDBJ databases">
        <title>Complete genome sequencing of Aequorivita sp. H23M31.</title>
        <authorList>
            <person name="Bae J.-W."/>
        </authorList>
    </citation>
    <scope>NUCLEOTIDE SEQUENCE [LARGE SCALE GENOMIC DNA]</scope>
    <source>
        <strain evidence="9 10">H23M31</strain>
    </source>
</reference>
<dbReference type="PANTHER" id="PTHR40060">
    <property type="entry name" value="UPF0316 PROTEIN YEBE"/>
    <property type="match status" value="1"/>
</dbReference>
<evidence type="ECO:0000256" key="2">
    <source>
        <dbReference type="ARBA" id="ARBA00022475"/>
    </source>
</evidence>
<keyword evidence="2 6" id="KW-1003">Cell membrane</keyword>
<dbReference type="GO" id="GO:0005886">
    <property type="term" value="C:plasma membrane"/>
    <property type="evidence" value="ECO:0007669"/>
    <property type="project" value="UniProtKB-SubCell"/>
</dbReference>
<evidence type="ECO:0000256" key="6">
    <source>
        <dbReference type="HAMAP-Rule" id="MF_01515"/>
    </source>
</evidence>
<evidence type="ECO:0000259" key="7">
    <source>
        <dbReference type="Pfam" id="PF10035"/>
    </source>
</evidence>
<feature type="transmembrane region" description="Helical" evidence="6">
    <location>
        <begin position="75"/>
        <end position="95"/>
    </location>
</feature>
<evidence type="ECO:0000259" key="8">
    <source>
        <dbReference type="Pfam" id="PF18955"/>
    </source>
</evidence>
<comment type="similarity">
    <text evidence="6">Belongs to the UPF0316 family.</text>
</comment>
<dbReference type="InterPro" id="IPR019264">
    <property type="entry name" value="DUF2179"/>
</dbReference>
<evidence type="ECO:0000256" key="3">
    <source>
        <dbReference type="ARBA" id="ARBA00022692"/>
    </source>
</evidence>
<proteinExistence type="inferred from homology"/>
<keyword evidence="3 6" id="KW-0812">Transmembrane</keyword>
<sequence length="200" mass="22986">MQEFFTNLGFSSTLFSYVILPLLIFFARVCDVTLSTIRIIFVMNGKRNIAPILGFFEAFIWLLAIGQIITQVDNIFAYLAYAGGFATGTYIGMYVEERLAVGMAVLRLITKEINEGMLEFLHENKFSYSLVDGMGRKGKVNVVFFVVKRENLERLIEGINEHHPNAFYTIENIRQVNEGHQFNSPINTGENARRWQLKRR</sequence>
<organism evidence="9 10">
    <name type="scientific">Aequorivita ciconiae</name>
    <dbReference type="NCBI Taxonomy" id="2494375"/>
    <lineage>
        <taxon>Bacteria</taxon>
        <taxon>Pseudomonadati</taxon>
        <taxon>Bacteroidota</taxon>
        <taxon>Flavobacteriia</taxon>
        <taxon>Flavobacteriales</taxon>
        <taxon>Flavobacteriaceae</taxon>
        <taxon>Aequorivita</taxon>
    </lineage>
</organism>
<dbReference type="NCBIfam" id="NF003191">
    <property type="entry name" value="PRK04164.1-2"/>
    <property type="match status" value="1"/>
</dbReference>
<keyword evidence="5 6" id="KW-0472">Membrane</keyword>
<evidence type="ECO:0000256" key="5">
    <source>
        <dbReference type="ARBA" id="ARBA00023136"/>
    </source>
</evidence>
<gene>
    <name evidence="9" type="ORF">EI546_14325</name>
</gene>
<name>A0A410G6B2_9FLAO</name>
<feature type="transmembrane region" description="Helical" evidence="6">
    <location>
        <begin position="14"/>
        <end position="37"/>
    </location>
</feature>
<evidence type="ECO:0000256" key="4">
    <source>
        <dbReference type="ARBA" id="ARBA00022989"/>
    </source>
</evidence>
<comment type="subcellular location">
    <subcellularLocation>
        <location evidence="1 6">Cell membrane</location>
        <topology evidence="1 6">Multi-pass membrane protein</topology>
    </subcellularLocation>
</comment>
<feature type="transmembrane region" description="Helical" evidence="6">
    <location>
        <begin position="49"/>
        <end position="69"/>
    </location>
</feature>
<protein>
    <recommendedName>
        <fullName evidence="6">UPF0316 protein EI546_14325</fullName>
    </recommendedName>
</protein>
<dbReference type="KEGG" id="aev:EI546_14325"/>